<accession>Q47EV3</accession>
<dbReference type="InterPro" id="IPR022271">
    <property type="entry name" value="Lipocalin_ApoD"/>
</dbReference>
<dbReference type="PRINTS" id="PR01171">
    <property type="entry name" value="BCTLIPOCALIN"/>
</dbReference>
<dbReference type="PIRSF" id="PIRSF036893">
    <property type="entry name" value="Lipocalin_ApoD"/>
    <property type="match status" value="1"/>
</dbReference>
<evidence type="ECO:0000256" key="2">
    <source>
        <dbReference type="PIRNR" id="PIRNR036893"/>
    </source>
</evidence>
<dbReference type="HOGENOM" id="CLU_068449_3_1_4"/>
<proteinExistence type="inferred from homology"/>
<dbReference type="InterPro" id="IPR047202">
    <property type="entry name" value="Lipocalin_Blc-like_dom"/>
</dbReference>
<evidence type="ECO:0000259" key="3">
    <source>
        <dbReference type="Pfam" id="PF08212"/>
    </source>
</evidence>
<evidence type="ECO:0000256" key="1">
    <source>
        <dbReference type="ARBA" id="ARBA00006889"/>
    </source>
</evidence>
<dbReference type="KEGG" id="dar:Daro_1882"/>
<dbReference type="GO" id="GO:0006950">
    <property type="term" value="P:response to stress"/>
    <property type="evidence" value="ECO:0007669"/>
    <property type="project" value="UniProtKB-ARBA"/>
</dbReference>
<dbReference type="OrthoDB" id="9793905at2"/>
<keyword evidence="2" id="KW-0732">Signal</keyword>
<protein>
    <recommendedName>
        <fullName evidence="2">Outer membrane lipoprotein Blc</fullName>
    </recommendedName>
</protein>
<keyword evidence="2" id="KW-0446">Lipid-binding</keyword>
<comment type="subunit">
    <text evidence="2">Homodimer.</text>
</comment>
<dbReference type="CDD" id="cd19438">
    <property type="entry name" value="lipocalin_Blc-like"/>
    <property type="match status" value="1"/>
</dbReference>
<feature type="signal peptide" evidence="2">
    <location>
        <begin position="1"/>
        <end position="24"/>
    </location>
</feature>
<dbReference type="EMBL" id="CP000089">
    <property type="protein sequence ID" value="AAZ46628.1"/>
    <property type="molecule type" value="Genomic_DNA"/>
</dbReference>
<evidence type="ECO:0000313" key="4">
    <source>
        <dbReference type="EMBL" id="AAZ46628.1"/>
    </source>
</evidence>
<reference evidence="4" key="1">
    <citation type="submission" date="2005-08" db="EMBL/GenBank/DDBJ databases">
        <title>Complete sequence of Dechloromonas aromatica RCB.</title>
        <authorList>
            <person name="Salinero K.K."/>
            <person name="Copeland A."/>
            <person name="Lucas S."/>
            <person name="Lapidus A."/>
            <person name="Barry K."/>
            <person name="Detter J.C."/>
            <person name="Glavina T."/>
            <person name="Hammon N."/>
            <person name="Israni S."/>
            <person name="Pitluck S."/>
            <person name="Di Bartolo G."/>
            <person name="Trong S."/>
            <person name="Schmutz J."/>
            <person name="Larimer F."/>
            <person name="Land M."/>
            <person name="Ivanova N."/>
            <person name="Richardson P."/>
        </authorList>
    </citation>
    <scope>NUCLEOTIDE SEQUENCE</scope>
    <source>
        <strain evidence="4">RCB</strain>
    </source>
</reference>
<dbReference type="SUPFAM" id="SSF50814">
    <property type="entry name" value="Lipocalins"/>
    <property type="match status" value="1"/>
</dbReference>
<comment type="similarity">
    <text evidence="1 2">Belongs to the calycin superfamily. Lipocalin family.</text>
</comment>
<feature type="chain" id="PRO_5013434329" description="Outer membrane lipoprotein Blc" evidence="2">
    <location>
        <begin position="25"/>
        <end position="179"/>
    </location>
</feature>
<keyword evidence="2" id="KW-0449">Lipoprotein</keyword>
<feature type="domain" description="Lipocalin/cytosolic fatty-acid binding" evidence="3">
    <location>
        <begin position="35"/>
        <end position="173"/>
    </location>
</feature>
<dbReference type="Pfam" id="PF08212">
    <property type="entry name" value="Lipocalin_2"/>
    <property type="match status" value="1"/>
</dbReference>
<comment type="subcellular location">
    <subcellularLocation>
        <location evidence="2">Cell outer membrane</location>
    </subcellularLocation>
</comment>
<dbReference type="eggNOG" id="COG3040">
    <property type="taxonomic scope" value="Bacteria"/>
</dbReference>
<dbReference type="InterPro" id="IPR012674">
    <property type="entry name" value="Calycin"/>
</dbReference>
<dbReference type="GO" id="GO:0008289">
    <property type="term" value="F:lipid binding"/>
    <property type="evidence" value="ECO:0007669"/>
    <property type="project" value="UniProtKB-UniRule"/>
</dbReference>
<organism evidence="4">
    <name type="scientific">Dechloromonas aromatica (strain RCB)</name>
    <dbReference type="NCBI Taxonomy" id="159087"/>
    <lineage>
        <taxon>Bacteria</taxon>
        <taxon>Pseudomonadati</taxon>
        <taxon>Pseudomonadota</taxon>
        <taxon>Betaproteobacteria</taxon>
        <taxon>Rhodocyclales</taxon>
        <taxon>Azonexaceae</taxon>
        <taxon>Dechloromonas</taxon>
    </lineage>
</organism>
<comment type="function">
    <text evidence="2">Involved in the storage or transport of lipids necessary for membrane maintenance under stressful conditions. Displays a binding preference for lysophospholipids.</text>
</comment>
<dbReference type="PANTHER" id="PTHR10612:SF34">
    <property type="entry name" value="APOLIPOPROTEIN D"/>
    <property type="match status" value="1"/>
</dbReference>
<keyword evidence="2" id="KW-0998">Cell outer membrane</keyword>
<dbReference type="PANTHER" id="PTHR10612">
    <property type="entry name" value="APOLIPOPROTEIN D"/>
    <property type="match status" value="1"/>
</dbReference>
<name>Q47EV3_DECAR</name>
<dbReference type="STRING" id="159087.Daro_1882"/>
<gene>
    <name evidence="4" type="ordered locus">Daro_1882</name>
</gene>
<dbReference type="Gene3D" id="2.40.128.20">
    <property type="match status" value="1"/>
</dbReference>
<sequence>MNIARTPLLAGLLAFALLAPTARAEMPAVQSVGQIDLARYIGKWYEIGAFPMFFQRQCIGDTTAEYSLKADGEIAVDNRCRTESGFDQAIGRAWVPETAKNAELKVSFFWPFRSDYWVIALDDSYRWAVVGNPNRKYLWLLSRTPRLPQAEIERALNSAKAQGYDLNQFKYTRHTETKQ</sequence>
<dbReference type="InterPro" id="IPR000566">
    <property type="entry name" value="Lipocln_cytosolic_FA-bd_dom"/>
</dbReference>
<dbReference type="AlphaFoldDB" id="Q47EV3"/>
<dbReference type="GO" id="GO:0009279">
    <property type="term" value="C:cell outer membrane"/>
    <property type="evidence" value="ECO:0007669"/>
    <property type="project" value="UniProtKB-SubCell"/>
</dbReference>
<keyword evidence="2" id="KW-0472">Membrane</keyword>
<dbReference type="InterPro" id="IPR002446">
    <property type="entry name" value="Lipocalin_bac"/>
</dbReference>